<evidence type="ECO:0008006" key="5">
    <source>
        <dbReference type="Google" id="ProtNLM"/>
    </source>
</evidence>
<sequence>MKKSTPPLLAAVTVLVIATTAGLAAASGTLSAAADPPPAPTPSQTLGPDPLPDTGVVPLPEPTGSLGPEPSPVPEPALSGVPADPDLPMPLDPFMTSMRGIHTIDLAKDAGAAECMRSLGFSAWTAGVVRNWSPEDYIEADVLEPVDGATAAQAGYPRTAPDPAVAAAAEETEDQRGATQEEMQALDGTADTTASGVDIPEGGCESDAADRIFGAADTLPADPRLLADDADFLALEHSAVQQALAAWVTCMTGKGYGYDSPMSARADIEWAGREAYQPAGAREKRVAADDAACAQETGLFPTYRQAKRAYEQILVDERRQELTTSLAVFDTWVSRAEAVLAAG</sequence>
<gene>
    <name evidence="3" type="ORF">ACFPUY_38510</name>
</gene>
<comment type="caution">
    <text evidence="3">The sequence shown here is derived from an EMBL/GenBank/DDBJ whole genome shotgun (WGS) entry which is preliminary data.</text>
</comment>
<keyword evidence="4" id="KW-1185">Reference proteome</keyword>
<organism evidence="3 4">
    <name type="scientific">Nonomuraea harbinensis</name>
    <dbReference type="NCBI Taxonomy" id="1286938"/>
    <lineage>
        <taxon>Bacteria</taxon>
        <taxon>Bacillati</taxon>
        <taxon>Actinomycetota</taxon>
        <taxon>Actinomycetes</taxon>
        <taxon>Streptosporangiales</taxon>
        <taxon>Streptosporangiaceae</taxon>
        <taxon>Nonomuraea</taxon>
    </lineage>
</organism>
<evidence type="ECO:0000313" key="3">
    <source>
        <dbReference type="EMBL" id="MFC5821022.1"/>
    </source>
</evidence>
<evidence type="ECO:0000256" key="2">
    <source>
        <dbReference type="SAM" id="SignalP"/>
    </source>
</evidence>
<feature type="region of interest" description="Disordered" evidence="1">
    <location>
        <begin position="153"/>
        <end position="203"/>
    </location>
</feature>
<name>A0ABW1C6R5_9ACTN</name>
<dbReference type="Proteomes" id="UP001596096">
    <property type="component" value="Unassembled WGS sequence"/>
</dbReference>
<feature type="chain" id="PRO_5047186193" description="DUF4439 domain-containing protein" evidence="2">
    <location>
        <begin position="27"/>
        <end position="343"/>
    </location>
</feature>
<evidence type="ECO:0000256" key="1">
    <source>
        <dbReference type="SAM" id="MobiDB-lite"/>
    </source>
</evidence>
<evidence type="ECO:0000313" key="4">
    <source>
        <dbReference type="Proteomes" id="UP001596096"/>
    </source>
</evidence>
<dbReference type="EMBL" id="JBHSNW010000029">
    <property type="protein sequence ID" value="MFC5821022.1"/>
    <property type="molecule type" value="Genomic_DNA"/>
</dbReference>
<protein>
    <recommendedName>
        <fullName evidence="5">DUF4439 domain-containing protein</fullName>
    </recommendedName>
</protein>
<dbReference type="RefSeq" id="WP_219546449.1">
    <property type="nucleotide sequence ID" value="NZ_JAHKRN010000024.1"/>
</dbReference>
<proteinExistence type="predicted"/>
<feature type="signal peptide" evidence="2">
    <location>
        <begin position="1"/>
        <end position="26"/>
    </location>
</feature>
<accession>A0ABW1C6R5</accession>
<reference evidence="4" key="1">
    <citation type="journal article" date="2019" name="Int. J. Syst. Evol. Microbiol.">
        <title>The Global Catalogue of Microorganisms (GCM) 10K type strain sequencing project: providing services to taxonomists for standard genome sequencing and annotation.</title>
        <authorList>
            <consortium name="The Broad Institute Genomics Platform"/>
            <consortium name="The Broad Institute Genome Sequencing Center for Infectious Disease"/>
            <person name="Wu L."/>
            <person name="Ma J."/>
        </authorList>
    </citation>
    <scope>NUCLEOTIDE SEQUENCE [LARGE SCALE GENOMIC DNA]</scope>
    <source>
        <strain evidence="4">CGMCC 4.7106</strain>
    </source>
</reference>
<feature type="region of interest" description="Disordered" evidence="1">
    <location>
        <begin position="28"/>
        <end position="90"/>
    </location>
</feature>
<feature type="compositionally biased region" description="Low complexity" evidence="1">
    <location>
        <begin position="159"/>
        <end position="169"/>
    </location>
</feature>
<keyword evidence="2" id="KW-0732">Signal</keyword>